<dbReference type="GO" id="GO:0061630">
    <property type="term" value="F:ubiquitin protein ligase activity"/>
    <property type="evidence" value="ECO:0007669"/>
    <property type="project" value="TreeGrafter"/>
</dbReference>
<reference evidence="7" key="1">
    <citation type="journal article" date="2020" name="Stud. Mycol.">
        <title>101 Dothideomycetes genomes: a test case for predicting lifestyles and emergence of pathogens.</title>
        <authorList>
            <person name="Haridas S."/>
            <person name="Albert R."/>
            <person name="Binder M."/>
            <person name="Bloem J."/>
            <person name="Labutti K."/>
            <person name="Salamov A."/>
            <person name="Andreopoulos B."/>
            <person name="Baker S."/>
            <person name="Barry K."/>
            <person name="Bills G."/>
            <person name="Bluhm B."/>
            <person name="Cannon C."/>
            <person name="Castanera R."/>
            <person name="Culley D."/>
            <person name="Daum C."/>
            <person name="Ezra D."/>
            <person name="Gonzalez J."/>
            <person name="Henrissat B."/>
            <person name="Kuo A."/>
            <person name="Liang C."/>
            <person name="Lipzen A."/>
            <person name="Lutzoni F."/>
            <person name="Magnuson J."/>
            <person name="Mondo S."/>
            <person name="Nolan M."/>
            <person name="Ohm R."/>
            <person name="Pangilinan J."/>
            <person name="Park H.-J."/>
            <person name="Ramirez L."/>
            <person name="Alfaro M."/>
            <person name="Sun H."/>
            <person name="Tritt A."/>
            <person name="Yoshinaga Y."/>
            <person name="Zwiers L.-H."/>
            <person name="Turgeon B."/>
            <person name="Goodwin S."/>
            <person name="Spatafora J."/>
            <person name="Crous P."/>
            <person name="Grigoriev I."/>
        </authorList>
    </citation>
    <scope>NUCLEOTIDE SEQUENCE</scope>
    <source>
        <strain evidence="7">CBS 122681</strain>
    </source>
</reference>
<gene>
    <name evidence="7" type="ORF">K491DRAFT_721946</name>
</gene>
<feature type="domain" description="RING-type" evidence="6">
    <location>
        <begin position="325"/>
        <end position="371"/>
    </location>
</feature>
<dbReference type="InterPro" id="IPR017907">
    <property type="entry name" value="Znf_RING_CS"/>
</dbReference>
<dbReference type="SMART" id="SM00184">
    <property type="entry name" value="RING"/>
    <property type="match status" value="1"/>
</dbReference>
<evidence type="ECO:0000259" key="6">
    <source>
        <dbReference type="PROSITE" id="PS50089"/>
    </source>
</evidence>
<dbReference type="GO" id="GO:0008270">
    <property type="term" value="F:zinc ion binding"/>
    <property type="evidence" value="ECO:0007669"/>
    <property type="project" value="UniProtKB-KW"/>
</dbReference>
<dbReference type="SUPFAM" id="SSF57850">
    <property type="entry name" value="RING/U-box"/>
    <property type="match status" value="1"/>
</dbReference>
<dbReference type="InterPro" id="IPR013083">
    <property type="entry name" value="Znf_RING/FYVE/PHD"/>
</dbReference>
<dbReference type="PANTHER" id="PTHR45969:SF69">
    <property type="entry name" value="FINGER DOMAIN PROTEIN, PUTATIVE (AFU_ORTHOLOGUE AFUA_3G12190)-RELATED"/>
    <property type="match status" value="1"/>
</dbReference>
<accession>A0A6A6SRD1</accession>
<sequence>MSEKTVAQPWAKLAETLQELDTVSVFVTDDKRPNTLRTSVLTKLDVSETARLRYRAQPVFARDPLQDKSFLYLATDATKAGIVTIQFYDTLTERITEAQSDQAEVNFLTSLDAMACIPRHNWTHAMRFDAQLFADLLDATRRNNKKVTGERPEDFLLYTFVKRLRFYVERRKGSSWARMTAALSRTKDAVGMVDDSDVEATINRHIMREQHRKARYETKIEALEAMEGMPLEEFCKPLVVPFAVELDVNFSDSGSELTDVSNVTEYVEGWYADTKAASVVAELDLDLDDSDSDLTEVSQVTEYVEARYADGSFTKSKAQDDTFDCGICRNAVKTTDGVKINECKHIYCRDCLQAWVGTTDQLNSNSCPHCRGKMFSKSRYPAKRLKRAKQALKDTEDDLQVYWRARGSLQWLQKELELHERYVSETASSDEDLEGGSNGTDNSEIWSSSSTLVDSDASSESLVSDEESLGSEHTSHGSSDVEAMEE</sequence>
<evidence type="ECO:0000313" key="7">
    <source>
        <dbReference type="EMBL" id="KAF2649143.1"/>
    </source>
</evidence>
<dbReference type="Proteomes" id="UP000799324">
    <property type="component" value="Unassembled WGS sequence"/>
</dbReference>
<feature type="region of interest" description="Disordered" evidence="5">
    <location>
        <begin position="425"/>
        <end position="486"/>
    </location>
</feature>
<dbReference type="GO" id="GO:0016567">
    <property type="term" value="P:protein ubiquitination"/>
    <property type="evidence" value="ECO:0007669"/>
    <property type="project" value="TreeGrafter"/>
</dbReference>
<evidence type="ECO:0000256" key="2">
    <source>
        <dbReference type="ARBA" id="ARBA00022771"/>
    </source>
</evidence>
<organism evidence="7 8">
    <name type="scientific">Lophiostoma macrostomum CBS 122681</name>
    <dbReference type="NCBI Taxonomy" id="1314788"/>
    <lineage>
        <taxon>Eukaryota</taxon>
        <taxon>Fungi</taxon>
        <taxon>Dikarya</taxon>
        <taxon>Ascomycota</taxon>
        <taxon>Pezizomycotina</taxon>
        <taxon>Dothideomycetes</taxon>
        <taxon>Pleosporomycetidae</taxon>
        <taxon>Pleosporales</taxon>
        <taxon>Lophiostomataceae</taxon>
        <taxon>Lophiostoma</taxon>
    </lineage>
</organism>
<name>A0A6A6SRD1_9PLEO</name>
<dbReference type="InterPro" id="IPR001841">
    <property type="entry name" value="Znf_RING"/>
</dbReference>
<dbReference type="PROSITE" id="PS00518">
    <property type="entry name" value="ZF_RING_1"/>
    <property type="match status" value="1"/>
</dbReference>
<dbReference type="Gene3D" id="3.30.40.10">
    <property type="entry name" value="Zinc/RING finger domain, C3HC4 (zinc finger)"/>
    <property type="match status" value="1"/>
</dbReference>
<keyword evidence="2 4" id="KW-0863">Zinc-finger</keyword>
<evidence type="ECO:0000256" key="5">
    <source>
        <dbReference type="SAM" id="MobiDB-lite"/>
    </source>
</evidence>
<dbReference type="AlphaFoldDB" id="A0A6A6SRD1"/>
<proteinExistence type="predicted"/>
<evidence type="ECO:0000256" key="1">
    <source>
        <dbReference type="ARBA" id="ARBA00022723"/>
    </source>
</evidence>
<keyword evidence="8" id="KW-1185">Reference proteome</keyword>
<dbReference type="Pfam" id="PF13639">
    <property type="entry name" value="zf-RING_2"/>
    <property type="match status" value="1"/>
</dbReference>
<evidence type="ECO:0000256" key="4">
    <source>
        <dbReference type="PROSITE-ProRule" id="PRU00175"/>
    </source>
</evidence>
<keyword evidence="1" id="KW-0479">Metal-binding</keyword>
<dbReference type="PANTHER" id="PTHR45969">
    <property type="entry name" value="RING ZINC FINGER PROTEIN-RELATED"/>
    <property type="match status" value="1"/>
</dbReference>
<dbReference type="PROSITE" id="PS50089">
    <property type="entry name" value="ZF_RING_2"/>
    <property type="match status" value="1"/>
</dbReference>
<protein>
    <recommendedName>
        <fullName evidence="6">RING-type domain-containing protein</fullName>
    </recommendedName>
</protein>
<dbReference type="OrthoDB" id="3946702at2759"/>
<feature type="compositionally biased region" description="Low complexity" evidence="5">
    <location>
        <begin position="447"/>
        <end position="462"/>
    </location>
</feature>
<keyword evidence="3" id="KW-0862">Zinc</keyword>
<evidence type="ECO:0000256" key="3">
    <source>
        <dbReference type="ARBA" id="ARBA00022833"/>
    </source>
</evidence>
<dbReference type="EMBL" id="MU004505">
    <property type="protein sequence ID" value="KAF2649143.1"/>
    <property type="molecule type" value="Genomic_DNA"/>
</dbReference>
<evidence type="ECO:0000313" key="8">
    <source>
        <dbReference type="Proteomes" id="UP000799324"/>
    </source>
</evidence>